<dbReference type="InterPro" id="IPR013087">
    <property type="entry name" value="Znf_C2H2_type"/>
</dbReference>
<dbReference type="EMBL" id="JAESVG020000002">
    <property type="protein sequence ID" value="KAG8630675.1"/>
    <property type="molecule type" value="Genomic_DNA"/>
</dbReference>
<feature type="domain" description="C2H2-type" evidence="3">
    <location>
        <begin position="219"/>
        <end position="248"/>
    </location>
</feature>
<sequence length="447" mass="50617">MSFPLVLFVARNSSCTTAQLQQKIDFLNESLDFTQHRYEQTFGHLDDDSYDRLISPRQQSNLHLGNEHPVMLKVRAHLDTARRTGRPAKLVLNGWDGLTTNPQSFDKLFAKHRDVHTLSLVKRHQGLIEQVPTTISVFEGNPRRFIEADIKDMLASASLDDEDEQAEDWIATHKDAAKIYGSILAIHVAKLQIGESTRQLLAESRHRNSPAEQFSEMRYECDAAGCTKDFAKLAHLRDHRKRRCGVEALKCDGCGKDFGDGGRADVLKTHRLTCPGLKRRAEDEIDLQHASKRTYTRDVRVDRRALGIEATKVLGGPQTYHDYQSRPEGLRTFNANDGPVGGGGVGNGELFCRYRGCNRADKFADTTSLKRHYKMHSIILPATPRGKKGANKMQEEKEWLEKLALDAHQWAQNHRQLHGLSETSSSFLKPAEPRNAFMRESKQNQNK</sequence>
<feature type="region of interest" description="Disordered" evidence="2">
    <location>
        <begin position="415"/>
        <end position="447"/>
    </location>
</feature>
<dbReference type="GO" id="GO:0008270">
    <property type="term" value="F:zinc ion binding"/>
    <property type="evidence" value="ECO:0007669"/>
    <property type="project" value="UniProtKB-KW"/>
</dbReference>
<protein>
    <recommendedName>
        <fullName evidence="3">C2H2-type domain-containing protein</fullName>
    </recommendedName>
</protein>
<dbReference type="AlphaFoldDB" id="A0A8K0PFU3"/>
<evidence type="ECO:0000256" key="1">
    <source>
        <dbReference type="PROSITE-ProRule" id="PRU00042"/>
    </source>
</evidence>
<keyword evidence="5" id="KW-1185">Reference proteome</keyword>
<keyword evidence="1" id="KW-0863">Zinc-finger</keyword>
<reference evidence="4" key="1">
    <citation type="submission" date="2021-07" db="EMBL/GenBank/DDBJ databases">
        <title>Elsinoe batatas strain:CRI-CJ2 Genome sequencing and assembly.</title>
        <authorList>
            <person name="Huang L."/>
        </authorList>
    </citation>
    <scope>NUCLEOTIDE SEQUENCE</scope>
    <source>
        <strain evidence="4">CRI-CJ2</strain>
    </source>
</reference>
<proteinExistence type="predicted"/>
<feature type="compositionally biased region" description="Basic and acidic residues" evidence="2">
    <location>
        <begin position="437"/>
        <end position="447"/>
    </location>
</feature>
<keyword evidence="1" id="KW-0862">Zinc</keyword>
<evidence type="ECO:0000259" key="3">
    <source>
        <dbReference type="PROSITE" id="PS50157"/>
    </source>
</evidence>
<dbReference type="OrthoDB" id="4358598at2759"/>
<gene>
    <name evidence="4" type="ORF">KVT40_002294</name>
</gene>
<comment type="caution">
    <text evidence="4">The sequence shown here is derived from an EMBL/GenBank/DDBJ whole genome shotgun (WGS) entry which is preliminary data.</text>
</comment>
<dbReference type="InterPro" id="IPR036236">
    <property type="entry name" value="Znf_C2H2_sf"/>
</dbReference>
<evidence type="ECO:0000313" key="5">
    <source>
        <dbReference type="Proteomes" id="UP000809789"/>
    </source>
</evidence>
<evidence type="ECO:0000313" key="4">
    <source>
        <dbReference type="EMBL" id="KAG8630675.1"/>
    </source>
</evidence>
<keyword evidence="1" id="KW-0479">Metal-binding</keyword>
<dbReference type="PROSITE" id="PS50157">
    <property type="entry name" value="ZINC_FINGER_C2H2_2"/>
    <property type="match status" value="1"/>
</dbReference>
<accession>A0A8K0PFU3</accession>
<name>A0A8K0PFU3_9PEZI</name>
<organism evidence="4 5">
    <name type="scientific">Elsinoe batatas</name>
    <dbReference type="NCBI Taxonomy" id="2601811"/>
    <lineage>
        <taxon>Eukaryota</taxon>
        <taxon>Fungi</taxon>
        <taxon>Dikarya</taxon>
        <taxon>Ascomycota</taxon>
        <taxon>Pezizomycotina</taxon>
        <taxon>Dothideomycetes</taxon>
        <taxon>Dothideomycetidae</taxon>
        <taxon>Myriangiales</taxon>
        <taxon>Elsinoaceae</taxon>
        <taxon>Elsinoe</taxon>
    </lineage>
</organism>
<evidence type="ECO:0000256" key="2">
    <source>
        <dbReference type="SAM" id="MobiDB-lite"/>
    </source>
</evidence>
<dbReference type="SUPFAM" id="SSF57667">
    <property type="entry name" value="beta-beta-alpha zinc fingers"/>
    <property type="match status" value="1"/>
</dbReference>
<dbReference type="Gene3D" id="3.30.160.60">
    <property type="entry name" value="Classic Zinc Finger"/>
    <property type="match status" value="1"/>
</dbReference>
<dbReference type="Proteomes" id="UP000809789">
    <property type="component" value="Unassembled WGS sequence"/>
</dbReference>